<dbReference type="EMBL" id="AYER01000003">
    <property type="protein sequence ID" value="ESK40287.1"/>
    <property type="molecule type" value="Genomic_DNA"/>
</dbReference>
<keyword evidence="2" id="KW-1185">Reference proteome</keyword>
<comment type="caution">
    <text evidence="1">The sequence shown here is derived from an EMBL/GenBank/DDBJ whole genome shotgun (WGS) entry which is preliminary data.</text>
</comment>
<accession>V2TRT8</accession>
<dbReference type="HOGENOM" id="CLU_2476342_0_0_6"/>
<gene>
    <name evidence="1" type="ORF">P256_00734</name>
</gene>
<dbReference type="Gene3D" id="1.10.260.40">
    <property type="entry name" value="lambda repressor-like DNA-binding domains"/>
    <property type="match status" value="1"/>
</dbReference>
<dbReference type="STRING" id="1392540.P256_00734"/>
<reference evidence="1 2" key="1">
    <citation type="submission" date="2013-10" db="EMBL/GenBank/DDBJ databases">
        <title>The Genome Sequence of Acinetobacter nectaris CIP 110549.</title>
        <authorList>
            <consortium name="The Broad Institute Genomics Platform"/>
            <consortium name="The Broad Institute Genome Sequencing Center for Infectious Disease"/>
            <person name="Cerqueira G."/>
            <person name="Feldgarden M."/>
            <person name="Courvalin P."/>
            <person name="Grillot-Courvalin C."/>
            <person name="Clermont D."/>
            <person name="Rocha E."/>
            <person name="Yoon E.-J."/>
            <person name="Nemec A."/>
            <person name="Young S.K."/>
            <person name="Zeng Q."/>
            <person name="Gargeya S."/>
            <person name="Fitzgerald M."/>
            <person name="Abouelleil A."/>
            <person name="Alvarado L."/>
            <person name="Berlin A.M."/>
            <person name="Chapman S.B."/>
            <person name="Gainer-Dewar J."/>
            <person name="Goldberg J."/>
            <person name="Gnerre S."/>
            <person name="Griggs A."/>
            <person name="Gujja S."/>
            <person name="Hansen M."/>
            <person name="Howarth C."/>
            <person name="Imamovic A."/>
            <person name="Ireland A."/>
            <person name="Larimer J."/>
            <person name="McCowan C."/>
            <person name="Murphy C."/>
            <person name="Pearson M."/>
            <person name="Poon T.W."/>
            <person name="Priest M."/>
            <person name="Roberts A."/>
            <person name="Saif S."/>
            <person name="Shea T."/>
            <person name="Sykes S."/>
            <person name="Wortman J."/>
            <person name="Nusbaum C."/>
            <person name="Birren B."/>
        </authorList>
    </citation>
    <scope>NUCLEOTIDE SEQUENCE [LARGE SCALE GENOMIC DNA]</scope>
    <source>
        <strain evidence="1 2">CIP 110549</strain>
    </source>
</reference>
<proteinExistence type="predicted"/>
<evidence type="ECO:0000313" key="1">
    <source>
        <dbReference type="EMBL" id="ESK40287.1"/>
    </source>
</evidence>
<dbReference type="SUPFAM" id="SSF47413">
    <property type="entry name" value="lambda repressor-like DNA-binding domains"/>
    <property type="match status" value="1"/>
</dbReference>
<dbReference type="AlphaFoldDB" id="V2TRT8"/>
<organism evidence="1 2">
    <name type="scientific">Acinetobacter nectaris CIP 110549</name>
    <dbReference type="NCBI Taxonomy" id="1392540"/>
    <lineage>
        <taxon>Bacteria</taxon>
        <taxon>Pseudomonadati</taxon>
        <taxon>Pseudomonadota</taxon>
        <taxon>Gammaproteobacteria</taxon>
        <taxon>Moraxellales</taxon>
        <taxon>Moraxellaceae</taxon>
        <taxon>Acinetobacter</taxon>
    </lineage>
</organism>
<protein>
    <submittedName>
        <fullName evidence="1">Uncharacterized protein</fullName>
    </submittedName>
</protein>
<evidence type="ECO:0000313" key="2">
    <source>
        <dbReference type="Proteomes" id="UP000023785"/>
    </source>
</evidence>
<dbReference type="GO" id="GO:0003677">
    <property type="term" value="F:DNA binding"/>
    <property type="evidence" value="ECO:0007669"/>
    <property type="project" value="InterPro"/>
</dbReference>
<dbReference type="InterPro" id="IPR010982">
    <property type="entry name" value="Lambda_DNA-bd_dom_sf"/>
</dbReference>
<sequence length="87" mass="9664">MVFNSKVSEMKTVPLISLIDSQGRQAVADKIGCHLTLVNQVISKKREVYAVVDESGDVIDHCYEVRDFPNKRISNAKKKKTSVVGSN</sequence>
<name>V2TRT8_9GAMM</name>
<dbReference type="Proteomes" id="UP000023785">
    <property type="component" value="Unassembled WGS sequence"/>
</dbReference>
<dbReference type="PATRIC" id="fig|1392540.3.peg.712"/>